<reference evidence="1 2" key="1">
    <citation type="submission" date="2024-07" db="EMBL/GenBank/DDBJ databases">
        <title>Section-level genome sequencing and comparative genomics of Aspergillus sections Usti and Cavernicolus.</title>
        <authorList>
            <consortium name="Lawrence Berkeley National Laboratory"/>
            <person name="Nybo J.L."/>
            <person name="Vesth T.C."/>
            <person name="Theobald S."/>
            <person name="Frisvad J.C."/>
            <person name="Larsen T.O."/>
            <person name="Kjaerboelling I."/>
            <person name="Rothschild-Mancinelli K."/>
            <person name="Lyhne E.K."/>
            <person name="Kogle M.E."/>
            <person name="Barry K."/>
            <person name="Clum A."/>
            <person name="Na H."/>
            <person name="Ledsgaard L."/>
            <person name="Lin J."/>
            <person name="Lipzen A."/>
            <person name="Kuo A."/>
            <person name="Riley R."/>
            <person name="Mondo S."/>
            <person name="Labutti K."/>
            <person name="Haridas S."/>
            <person name="Pangalinan J."/>
            <person name="Salamov A.A."/>
            <person name="Simmons B.A."/>
            <person name="Magnuson J.K."/>
            <person name="Chen J."/>
            <person name="Drula E."/>
            <person name="Henrissat B."/>
            <person name="Wiebenga A."/>
            <person name="Lubbers R.J."/>
            <person name="Gomes A.C."/>
            <person name="Makela M.R."/>
            <person name="Stajich J."/>
            <person name="Grigoriev I.V."/>
            <person name="Mortensen U.H."/>
            <person name="De Vries R.P."/>
            <person name="Baker S.E."/>
            <person name="Andersen M.R."/>
        </authorList>
    </citation>
    <scope>NUCLEOTIDE SEQUENCE [LARGE SCALE GENOMIC DNA]</scope>
    <source>
        <strain evidence="1 2">CBS 123904</strain>
    </source>
</reference>
<evidence type="ECO:0000313" key="2">
    <source>
        <dbReference type="Proteomes" id="UP001610446"/>
    </source>
</evidence>
<name>A0ABR4JMA3_9EURO</name>
<dbReference type="Proteomes" id="UP001610446">
    <property type="component" value="Unassembled WGS sequence"/>
</dbReference>
<sequence>MSRSQDEWCAVYNPSYDIVAHDPLDPAKRYHEGIFVQLDPETRDGTMFHVTGDVIAPRGMKYEEDENYAGPHLNHLHQNPQIGWVRRADYDSGRFSSILSALPTPTKQQGLDFWGPSRLLGYTEYIWTKENGDPYGPGEQRRPVMKCNEWTHQLAIPALLDAGILHTTR</sequence>
<accession>A0ABR4JMA3</accession>
<organism evidence="1 2">
    <name type="scientific">Aspergillus pseudoustus</name>
    <dbReference type="NCBI Taxonomy" id="1810923"/>
    <lineage>
        <taxon>Eukaryota</taxon>
        <taxon>Fungi</taxon>
        <taxon>Dikarya</taxon>
        <taxon>Ascomycota</taxon>
        <taxon>Pezizomycotina</taxon>
        <taxon>Eurotiomycetes</taxon>
        <taxon>Eurotiomycetidae</taxon>
        <taxon>Eurotiales</taxon>
        <taxon>Aspergillaceae</taxon>
        <taxon>Aspergillus</taxon>
        <taxon>Aspergillus subgen. Nidulantes</taxon>
    </lineage>
</organism>
<protein>
    <submittedName>
        <fullName evidence="1">Uncharacterized protein</fullName>
    </submittedName>
</protein>
<dbReference type="Pfam" id="PF20174">
    <property type="entry name" value="DUF6540"/>
    <property type="match status" value="1"/>
</dbReference>
<comment type="caution">
    <text evidence="1">The sequence shown here is derived from an EMBL/GenBank/DDBJ whole genome shotgun (WGS) entry which is preliminary data.</text>
</comment>
<dbReference type="EMBL" id="JBFXLU010000113">
    <property type="protein sequence ID" value="KAL2841158.1"/>
    <property type="molecule type" value="Genomic_DNA"/>
</dbReference>
<keyword evidence="2" id="KW-1185">Reference proteome</keyword>
<dbReference type="InterPro" id="IPR046670">
    <property type="entry name" value="DUF6540"/>
</dbReference>
<gene>
    <name evidence="1" type="ORF">BJY01DRAFT_217892</name>
</gene>
<evidence type="ECO:0000313" key="1">
    <source>
        <dbReference type="EMBL" id="KAL2841158.1"/>
    </source>
</evidence>
<proteinExistence type="predicted"/>